<evidence type="ECO:0000256" key="1">
    <source>
        <dbReference type="SAM" id="MobiDB-lite"/>
    </source>
</evidence>
<feature type="chain" id="PRO_5039701852" evidence="2">
    <location>
        <begin position="21"/>
        <end position="258"/>
    </location>
</feature>
<comment type="caution">
    <text evidence="3">The sequence shown here is derived from an EMBL/GenBank/DDBJ whole genome shotgun (WGS) entry which is preliminary data.</text>
</comment>
<accession>A0A9D1XBM4</accession>
<protein>
    <submittedName>
        <fullName evidence="3">SipW-dependent-type signal peptide-containing protein</fullName>
    </submittedName>
</protein>
<reference evidence="3" key="1">
    <citation type="journal article" date="2021" name="PeerJ">
        <title>Extensive microbial diversity within the chicken gut microbiome revealed by metagenomics and culture.</title>
        <authorList>
            <person name="Gilroy R."/>
            <person name="Ravi A."/>
            <person name="Getino M."/>
            <person name="Pursley I."/>
            <person name="Horton D.L."/>
            <person name="Alikhan N.F."/>
            <person name="Baker D."/>
            <person name="Gharbi K."/>
            <person name="Hall N."/>
            <person name="Watson M."/>
            <person name="Adriaenssens E.M."/>
            <person name="Foster-Nyarko E."/>
            <person name="Jarju S."/>
            <person name="Secka A."/>
            <person name="Antonio M."/>
            <person name="Oren A."/>
            <person name="Chaudhuri R.R."/>
            <person name="La Ragione R."/>
            <person name="Hildebrand F."/>
            <person name="Pallen M.J."/>
        </authorList>
    </citation>
    <scope>NUCLEOTIDE SEQUENCE</scope>
    <source>
        <strain evidence="3">CHK183-1962</strain>
    </source>
</reference>
<dbReference type="AlphaFoldDB" id="A0A9D1XBM4"/>
<dbReference type="InterPro" id="IPR022121">
    <property type="entry name" value="Peptidase_M73_camelysin"/>
</dbReference>
<feature type="region of interest" description="Disordered" evidence="1">
    <location>
        <begin position="215"/>
        <end position="258"/>
    </location>
</feature>
<keyword evidence="2" id="KW-0732">Signal</keyword>
<sequence length="258" mass="28239">MNKKKTTVMIGAVLLCTALAVGGTVAYLTDKDEVTNQFTVGRVEIEGKEPGYTPDPSGKTEDIVPTEVIPKDPQITNIGKNDAYVYMDVSIPVAKVITVDEQGKRQNDGAAKETELFTMNELSEQWTLMYQKRVGDNMVYIYSYNDILAPQETTAPLFQSVTFANVVEGQLEESQLDIPVNFYAIQSLNTGEGSSVVEQAADAWLKYVNQNDGQAGEAAAPLSLSDEQDETEESQAEELENAAVENDSDRESVTSETE</sequence>
<dbReference type="EMBL" id="DXEK01000015">
    <property type="protein sequence ID" value="HIX76161.1"/>
    <property type="molecule type" value="Genomic_DNA"/>
</dbReference>
<organism evidence="3 4">
    <name type="scientific">Candidatus Fusicatenibacter merdavium</name>
    <dbReference type="NCBI Taxonomy" id="2838600"/>
    <lineage>
        <taxon>Bacteria</taxon>
        <taxon>Bacillati</taxon>
        <taxon>Bacillota</taxon>
        <taxon>Clostridia</taxon>
        <taxon>Lachnospirales</taxon>
        <taxon>Lachnospiraceae</taxon>
        <taxon>Fusicatenibacter</taxon>
    </lineage>
</organism>
<dbReference type="Pfam" id="PF12389">
    <property type="entry name" value="Peptidase_M73"/>
    <property type="match status" value="1"/>
</dbReference>
<proteinExistence type="predicted"/>
<feature type="compositionally biased region" description="Basic and acidic residues" evidence="1">
    <location>
        <begin position="247"/>
        <end position="258"/>
    </location>
</feature>
<evidence type="ECO:0000313" key="4">
    <source>
        <dbReference type="Proteomes" id="UP000886890"/>
    </source>
</evidence>
<evidence type="ECO:0000313" key="3">
    <source>
        <dbReference type="EMBL" id="HIX76161.1"/>
    </source>
</evidence>
<gene>
    <name evidence="3" type="ORF">H9734_00975</name>
</gene>
<evidence type="ECO:0000256" key="2">
    <source>
        <dbReference type="SAM" id="SignalP"/>
    </source>
</evidence>
<dbReference type="InterPro" id="IPR023833">
    <property type="entry name" value="Signal_pept_SipW-depend-type"/>
</dbReference>
<feature type="compositionally biased region" description="Acidic residues" evidence="1">
    <location>
        <begin position="226"/>
        <end position="240"/>
    </location>
</feature>
<feature type="signal peptide" evidence="2">
    <location>
        <begin position="1"/>
        <end position="20"/>
    </location>
</feature>
<name>A0A9D1XBM4_9FIRM</name>
<reference evidence="3" key="2">
    <citation type="submission" date="2021-04" db="EMBL/GenBank/DDBJ databases">
        <authorList>
            <person name="Gilroy R."/>
        </authorList>
    </citation>
    <scope>NUCLEOTIDE SEQUENCE</scope>
    <source>
        <strain evidence="3">CHK183-1962</strain>
    </source>
</reference>
<dbReference type="NCBIfam" id="TIGR04088">
    <property type="entry name" value="cognate_SipW"/>
    <property type="match status" value="1"/>
</dbReference>
<dbReference type="Proteomes" id="UP000886890">
    <property type="component" value="Unassembled WGS sequence"/>
</dbReference>